<gene>
    <name evidence="3" type="ORF">H9727_06710</name>
</gene>
<proteinExistence type="predicted"/>
<dbReference type="EMBL" id="DXCL01000041">
    <property type="protein sequence ID" value="HIZ03959.1"/>
    <property type="molecule type" value="Genomic_DNA"/>
</dbReference>
<dbReference type="AlphaFoldDB" id="A0A9D2D000"/>
<dbReference type="SUPFAM" id="SSF52266">
    <property type="entry name" value="SGNH hydrolase"/>
    <property type="match status" value="1"/>
</dbReference>
<feature type="chain" id="PRO_5039511315" description="SGNH hydrolase-type esterase domain-containing protein" evidence="1">
    <location>
        <begin position="24"/>
        <end position="619"/>
    </location>
</feature>
<dbReference type="Pfam" id="PF13472">
    <property type="entry name" value="Lipase_GDSL_2"/>
    <property type="match status" value="1"/>
</dbReference>
<evidence type="ECO:0000313" key="3">
    <source>
        <dbReference type="EMBL" id="HIZ03959.1"/>
    </source>
</evidence>
<comment type="caution">
    <text evidence="3">The sequence shown here is derived from an EMBL/GenBank/DDBJ whole genome shotgun (WGS) entry which is preliminary data.</text>
</comment>
<dbReference type="PROSITE" id="PS51257">
    <property type="entry name" value="PROKAR_LIPOPROTEIN"/>
    <property type="match status" value="1"/>
</dbReference>
<evidence type="ECO:0000313" key="4">
    <source>
        <dbReference type="Proteomes" id="UP000824132"/>
    </source>
</evidence>
<accession>A0A9D2D000</accession>
<evidence type="ECO:0000256" key="1">
    <source>
        <dbReference type="SAM" id="SignalP"/>
    </source>
</evidence>
<evidence type="ECO:0000259" key="2">
    <source>
        <dbReference type="Pfam" id="PF13472"/>
    </source>
</evidence>
<name>A0A9D2D000_9FIRM</name>
<sequence length="619" mass="68029">MRRLGKVAAIMLGTLLMGCTVFAGCGGSADGPADTTGQTVEVDKGIAVDGTFDESFYTGRNWLTLNKRVLQNDQTETGTLEMTTYFSETGIVVAAHIVDSRAAVSGSSVETSDQTCFSGYFAFGDTTSTGDDVYEVENTASNIFKISEFISGELHVMDTEADVTPVHAVRCIGDIQNGECYEYYVEYFMPYALFGRSGKPDTVYFNPTMISATFDDKGEAIADLRTWYNFGEQQSTLYEWGKPNSGYVFDSNGFVSNSLDIAEAEGGSVTEEWGYDWTITGDVVNLNIAADEGYALTSLLVNGEECIDDVVADVYFFTAADDTTVVPVFTAEEVENIVVSDVYAWIDYPASEFTLELNNGENDYTLEYDTSKLTIDKDAKTVKALAEGTFEVKVTSGSDTASFNVIGSSVSRTGTGKWDSSAYSQKANNIKSRYASDGTNGTTTVFLGDSFFDNTEGNWGNFYTSYANEYDALELGIGATTTYDWENFLFDGILDDMQPKNLVVNLGTNNLAADWDRTEGLAENLQRLFTLLHDKMPNTNIYYLSITQRVDTTAHATRISSVNDLMEQWCEYKDWITFVNVEGRVSSSDLKDGLHPKNETYANIYVPALEAAGCVVERK</sequence>
<dbReference type="InterPro" id="IPR036514">
    <property type="entry name" value="SGNH_hydro_sf"/>
</dbReference>
<feature type="domain" description="SGNH hydrolase-type esterase" evidence="2">
    <location>
        <begin position="446"/>
        <end position="602"/>
    </location>
</feature>
<dbReference type="InterPro" id="IPR013830">
    <property type="entry name" value="SGNH_hydro"/>
</dbReference>
<reference evidence="3" key="2">
    <citation type="submission" date="2021-04" db="EMBL/GenBank/DDBJ databases">
        <authorList>
            <person name="Gilroy R."/>
        </authorList>
    </citation>
    <scope>NUCLEOTIDE SEQUENCE</scope>
    <source>
        <strain evidence="3">CHK187-5294</strain>
    </source>
</reference>
<feature type="signal peptide" evidence="1">
    <location>
        <begin position="1"/>
        <end position="23"/>
    </location>
</feature>
<dbReference type="Proteomes" id="UP000824132">
    <property type="component" value="Unassembled WGS sequence"/>
</dbReference>
<keyword evidence="1" id="KW-0732">Signal</keyword>
<reference evidence="3" key="1">
    <citation type="journal article" date="2021" name="PeerJ">
        <title>Extensive microbial diversity within the chicken gut microbiome revealed by metagenomics and culture.</title>
        <authorList>
            <person name="Gilroy R."/>
            <person name="Ravi A."/>
            <person name="Getino M."/>
            <person name="Pursley I."/>
            <person name="Horton D.L."/>
            <person name="Alikhan N.F."/>
            <person name="Baker D."/>
            <person name="Gharbi K."/>
            <person name="Hall N."/>
            <person name="Watson M."/>
            <person name="Adriaenssens E.M."/>
            <person name="Foster-Nyarko E."/>
            <person name="Jarju S."/>
            <person name="Secka A."/>
            <person name="Antonio M."/>
            <person name="Oren A."/>
            <person name="Chaudhuri R.R."/>
            <person name="La Ragione R."/>
            <person name="Hildebrand F."/>
            <person name="Pallen M.J."/>
        </authorList>
    </citation>
    <scope>NUCLEOTIDE SEQUENCE</scope>
    <source>
        <strain evidence="3">CHK187-5294</strain>
    </source>
</reference>
<protein>
    <recommendedName>
        <fullName evidence="2">SGNH hydrolase-type esterase domain-containing protein</fullName>
    </recommendedName>
</protein>
<organism evidence="3 4">
    <name type="scientific">Candidatus Borkfalkia avistercoris</name>
    <dbReference type="NCBI Taxonomy" id="2838504"/>
    <lineage>
        <taxon>Bacteria</taxon>
        <taxon>Bacillati</taxon>
        <taxon>Bacillota</taxon>
        <taxon>Clostridia</taxon>
        <taxon>Christensenellales</taxon>
        <taxon>Christensenellaceae</taxon>
        <taxon>Candidatus Borkfalkia</taxon>
    </lineage>
</organism>
<dbReference type="Gene3D" id="3.40.50.1110">
    <property type="entry name" value="SGNH hydrolase"/>
    <property type="match status" value="1"/>
</dbReference>